<comment type="caution">
    <text evidence="1">The sequence shown here is derived from an EMBL/GenBank/DDBJ whole genome shotgun (WGS) entry which is preliminary data.</text>
</comment>
<proteinExistence type="predicted"/>
<name>A0ABT2Y5F0_9MOLU</name>
<accession>A0ABT2Y5F0</accession>
<dbReference type="Pfam" id="PF13376">
    <property type="entry name" value="OmdA"/>
    <property type="match status" value="1"/>
</dbReference>
<evidence type="ECO:0000313" key="1">
    <source>
        <dbReference type="EMBL" id="MCV2231965.1"/>
    </source>
</evidence>
<dbReference type="EMBL" id="JAOVQM010000002">
    <property type="protein sequence ID" value="MCV2231965.1"/>
    <property type="molecule type" value="Genomic_DNA"/>
</dbReference>
<dbReference type="Proteomes" id="UP001177160">
    <property type="component" value="Unassembled WGS sequence"/>
</dbReference>
<gene>
    <name evidence="1" type="ORF">N7548_03895</name>
</gene>
<reference evidence="1" key="1">
    <citation type="submission" date="2022-09" db="EMBL/GenBank/DDBJ databases">
        <title>Novel Mycoplasma species identified in domestic and wild animals.</title>
        <authorList>
            <person name="Volokhov D.V."/>
            <person name="Furtak V.A."/>
            <person name="Zagorodnyaya T.A."/>
        </authorList>
    </citation>
    <scope>NUCLEOTIDE SEQUENCE</scope>
    <source>
        <strain evidence="1">Oakley</strain>
    </source>
</reference>
<dbReference type="RefSeq" id="WP_263608118.1">
    <property type="nucleotide sequence ID" value="NZ_JAOVQM010000002.1"/>
</dbReference>
<sequence>MDILYFENTIDFEDYLNSHVNGPSFWLKISKKNEPKLTADLAVEIALCYGWIDSTNKRLDADYYLKYFAQRRTKSVWSTKNKKTIERLIRENKMKAPGYEAVKIAKKNGCWDRADLPPEDFDLEGFKARLTQTPKAYANYVAMSPSIQKTYAMSYYTLKTDVARQRRFAVIIARLEQNLKPM</sequence>
<organism evidence="1 2">
    <name type="scientific">Paracholeplasma manati</name>
    <dbReference type="NCBI Taxonomy" id="591373"/>
    <lineage>
        <taxon>Bacteria</taxon>
        <taxon>Bacillati</taxon>
        <taxon>Mycoplasmatota</taxon>
        <taxon>Mollicutes</taxon>
        <taxon>Acholeplasmatales</taxon>
        <taxon>Acholeplasmataceae</taxon>
        <taxon>Paracholeplasma</taxon>
    </lineage>
</organism>
<keyword evidence="2" id="KW-1185">Reference proteome</keyword>
<evidence type="ECO:0000313" key="2">
    <source>
        <dbReference type="Proteomes" id="UP001177160"/>
    </source>
</evidence>
<protein>
    <submittedName>
        <fullName evidence="1">YdeI/OmpD-associated family protein</fullName>
    </submittedName>
</protein>